<dbReference type="SUPFAM" id="SSF52540">
    <property type="entry name" value="P-loop containing nucleoside triphosphate hydrolases"/>
    <property type="match status" value="1"/>
</dbReference>
<evidence type="ECO:0000313" key="1">
    <source>
        <dbReference type="EMBL" id="MBB5723912.1"/>
    </source>
</evidence>
<gene>
    <name evidence="1" type="ORF">FHS72_003559</name>
</gene>
<reference evidence="1 2" key="1">
    <citation type="submission" date="2020-08" db="EMBL/GenBank/DDBJ databases">
        <title>Genomic Encyclopedia of Type Strains, Phase IV (KMG-IV): sequencing the most valuable type-strain genomes for metagenomic binning, comparative biology and taxonomic classification.</title>
        <authorList>
            <person name="Goeker M."/>
        </authorList>
    </citation>
    <scope>NUCLEOTIDE SEQUENCE [LARGE SCALE GENOMIC DNA]</scope>
    <source>
        <strain evidence="1 2">DSM 101064</strain>
    </source>
</reference>
<dbReference type="Proteomes" id="UP000535415">
    <property type="component" value="Unassembled WGS sequence"/>
</dbReference>
<organism evidence="1 2">
    <name type="scientific">Yoonia ponticola</name>
    <dbReference type="NCBI Taxonomy" id="1524255"/>
    <lineage>
        <taxon>Bacteria</taxon>
        <taxon>Pseudomonadati</taxon>
        <taxon>Pseudomonadota</taxon>
        <taxon>Alphaproteobacteria</taxon>
        <taxon>Rhodobacterales</taxon>
        <taxon>Paracoccaceae</taxon>
        <taxon>Yoonia</taxon>
    </lineage>
</organism>
<evidence type="ECO:0000313" key="2">
    <source>
        <dbReference type="Proteomes" id="UP000535415"/>
    </source>
</evidence>
<dbReference type="InterPro" id="IPR027417">
    <property type="entry name" value="P-loop_NTPase"/>
</dbReference>
<proteinExistence type="predicted"/>
<dbReference type="AlphaFoldDB" id="A0A7W9BNR9"/>
<keyword evidence="1" id="KW-0808">Transferase</keyword>
<keyword evidence="1" id="KW-0418">Kinase</keyword>
<name>A0A7W9BNR9_9RHOB</name>
<sequence>MVREKMVAKRAGKVVAFLGPDGAGKSTVLELLQAQLSAQGTNHCYRYFAPGYLERYRPKGNKSITTNPHEGPQYGPVLIVAKISLLLFEFRMGLWPLRRQYELALFDRYIHDLLVDPKRYRMDTLRWWMRAMLQVAPVPDLLVIISAPTDVIQSRKQEVPREETARQVAAYEALTEVVPHAVIIHNIGAPQVAVEEIIEKLEMLK</sequence>
<dbReference type="GO" id="GO:0016301">
    <property type="term" value="F:kinase activity"/>
    <property type="evidence" value="ECO:0007669"/>
    <property type="project" value="UniProtKB-KW"/>
</dbReference>
<dbReference type="EMBL" id="JACIJM010000016">
    <property type="protein sequence ID" value="MBB5723912.1"/>
    <property type="molecule type" value="Genomic_DNA"/>
</dbReference>
<dbReference type="Gene3D" id="3.40.50.300">
    <property type="entry name" value="P-loop containing nucleotide triphosphate hydrolases"/>
    <property type="match status" value="1"/>
</dbReference>
<dbReference type="RefSeq" id="WP_183531024.1">
    <property type="nucleotide sequence ID" value="NZ_JACIJM010000016.1"/>
</dbReference>
<protein>
    <submittedName>
        <fullName evidence="1">Thymidylate kinase</fullName>
    </submittedName>
</protein>
<keyword evidence="2" id="KW-1185">Reference proteome</keyword>
<comment type="caution">
    <text evidence="1">The sequence shown here is derived from an EMBL/GenBank/DDBJ whole genome shotgun (WGS) entry which is preliminary data.</text>
</comment>
<accession>A0A7W9BNR9</accession>